<dbReference type="EMBL" id="JBHSOG010000024">
    <property type="protein sequence ID" value="MFC5769121.1"/>
    <property type="molecule type" value="Genomic_DNA"/>
</dbReference>
<dbReference type="PANTHER" id="PTHR33713">
    <property type="entry name" value="ANTITOXIN YAFN-RELATED"/>
    <property type="match status" value="1"/>
</dbReference>
<accession>A0ABW1AQ04</accession>
<evidence type="ECO:0000313" key="3">
    <source>
        <dbReference type="EMBL" id="MFC5769121.1"/>
    </source>
</evidence>
<sequence length="94" mass="10517">MTIETTYSQAREQLKSLMDRAVDDREVIVVRRRSGGDVAMIAADELEGLIETAHLLRSARNAERLLSALVRARAESLPFTPIPDLEKKVEPDDV</sequence>
<dbReference type="Pfam" id="PF02604">
    <property type="entry name" value="PhdYeFM_antitox"/>
    <property type="match status" value="1"/>
</dbReference>
<proteinExistence type="inferred from homology"/>
<comment type="similarity">
    <text evidence="1 2">Belongs to the phD/YefM antitoxin family.</text>
</comment>
<dbReference type="PANTHER" id="PTHR33713:SF6">
    <property type="entry name" value="ANTITOXIN YEFM"/>
    <property type="match status" value="1"/>
</dbReference>
<evidence type="ECO:0000256" key="1">
    <source>
        <dbReference type="ARBA" id="ARBA00009981"/>
    </source>
</evidence>
<dbReference type="Gene3D" id="1.10.1220.170">
    <property type="match status" value="1"/>
</dbReference>
<gene>
    <name evidence="3" type="ORF">ACFPTN_07015</name>
</gene>
<evidence type="ECO:0000256" key="2">
    <source>
        <dbReference type="RuleBase" id="RU362080"/>
    </source>
</evidence>
<evidence type="ECO:0000313" key="4">
    <source>
        <dbReference type="Proteomes" id="UP001595974"/>
    </source>
</evidence>
<comment type="caution">
    <text evidence="3">The sequence shown here is derived from an EMBL/GenBank/DDBJ whole genome shotgun (WGS) entry which is preliminary data.</text>
</comment>
<dbReference type="InterPro" id="IPR051405">
    <property type="entry name" value="phD/YefM_antitoxin"/>
</dbReference>
<organism evidence="3 4">
    <name type="scientific">Thauera sinica</name>
    <dbReference type="NCBI Taxonomy" id="2665146"/>
    <lineage>
        <taxon>Bacteria</taxon>
        <taxon>Pseudomonadati</taxon>
        <taxon>Pseudomonadota</taxon>
        <taxon>Betaproteobacteria</taxon>
        <taxon>Rhodocyclales</taxon>
        <taxon>Zoogloeaceae</taxon>
        <taxon>Thauera</taxon>
    </lineage>
</organism>
<name>A0ABW1AQ04_9RHOO</name>
<dbReference type="NCBIfam" id="TIGR01552">
    <property type="entry name" value="phd_fam"/>
    <property type="match status" value="1"/>
</dbReference>
<dbReference type="InterPro" id="IPR036165">
    <property type="entry name" value="YefM-like_sf"/>
</dbReference>
<reference evidence="4" key="1">
    <citation type="journal article" date="2019" name="Int. J. Syst. Evol. Microbiol.">
        <title>The Global Catalogue of Microorganisms (GCM) 10K type strain sequencing project: providing services to taxonomists for standard genome sequencing and annotation.</title>
        <authorList>
            <consortium name="The Broad Institute Genomics Platform"/>
            <consortium name="The Broad Institute Genome Sequencing Center for Infectious Disease"/>
            <person name="Wu L."/>
            <person name="Ma J."/>
        </authorList>
    </citation>
    <scope>NUCLEOTIDE SEQUENCE [LARGE SCALE GENOMIC DNA]</scope>
    <source>
        <strain evidence="4">SHR3</strain>
    </source>
</reference>
<comment type="function">
    <text evidence="2">Antitoxin component of a type II toxin-antitoxin (TA) system.</text>
</comment>
<protein>
    <recommendedName>
        <fullName evidence="2">Antitoxin</fullName>
    </recommendedName>
</protein>
<dbReference type="Proteomes" id="UP001595974">
    <property type="component" value="Unassembled WGS sequence"/>
</dbReference>
<dbReference type="Gene3D" id="3.40.1620.10">
    <property type="entry name" value="YefM-like domain"/>
    <property type="match status" value="1"/>
</dbReference>
<dbReference type="SUPFAM" id="SSF143120">
    <property type="entry name" value="YefM-like"/>
    <property type="match status" value="1"/>
</dbReference>
<keyword evidence="4" id="KW-1185">Reference proteome</keyword>
<dbReference type="InterPro" id="IPR006442">
    <property type="entry name" value="Antitoxin_Phd/YefM"/>
</dbReference>
<dbReference type="RefSeq" id="WP_096451812.1">
    <property type="nucleotide sequence ID" value="NZ_JBHSOG010000024.1"/>
</dbReference>